<dbReference type="PANTHER" id="PTHR22916">
    <property type="entry name" value="GLYCOSYLTRANSFERASE"/>
    <property type="match status" value="1"/>
</dbReference>
<gene>
    <name evidence="3" type="ORF">J42TS3_40830</name>
</gene>
<dbReference type="InterPro" id="IPR001173">
    <property type="entry name" value="Glyco_trans_2-like"/>
</dbReference>
<feature type="domain" description="Glycosyltransferase 2-like" evidence="2">
    <location>
        <begin position="6"/>
        <end position="181"/>
    </location>
</feature>
<dbReference type="EMBL" id="BOSL01000015">
    <property type="protein sequence ID" value="GIP55048.1"/>
    <property type="molecule type" value="Genomic_DNA"/>
</dbReference>
<evidence type="ECO:0000313" key="3">
    <source>
        <dbReference type="EMBL" id="GIP55048.1"/>
    </source>
</evidence>
<dbReference type="RefSeq" id="WP_213656136.1">
    <property type="nucleotide sequence ID" value="NZ_BOSL01000015.1"/>
</dbReference>
<evidence type="ECO:0000259" key="2">
    <source>
        <dbReference type="Pfam" id="PF00535"/>
    </source>
</evidence>
<organism evidence="3 4">
    <name type="scientific">Paenibacillus vini</name>
    <dbReference type="NCBI Taxonomy" id="1476024"/>
    <lineage>
        <taxon>Bacteria</taxon>
        <taxon>Bacillati</taxon>
        <taxon>Bacillota</taxon>
        <taxon>Bacilli</taxon>
        <taxon>Bacillales</taxon>
        <taxon>Paenibacillaceae</taxon>
        <taxon>Paenibacillus</taxon>
    </lineage>
</organism>
<comment type="caution">
    <text evidence="3">The sequence shown here is derived from an EMBL/GenBank/DDBJ whole genome shotgun (WGS) entry which is preliminary data.</text>
</comment>
<dbReference type="Gene3D" id="3.90.550.10">
    <property type="entry name" value="Spore Coat Polysaccharide Biosynthesis Protein SpsA, Chain A"/>
    <property type="match status" value="1"/>
</dbReference>
<dbReference type="SUPFAM" id="SSF53448">
    <property type="entry name" value="Nucleotide-diphospho-sugar transferases"/>
    <property type="match status" value="1"/>
</dbReference>
<dbReference type="PANTHER" id="PTHR22916:SF3">
    <property type="entry name" value="UDP-GLCNAC:BETAGAL BETA-1,3-N-ACETYLGLUCOSAMINYLTRANSFERASE-LIKE PROTEIN 1"/>
    <property type="match status" value="1"/>
</dbReference>
<dbReference type="Proteomes" id="UP000679992">
    <property type="component" value="Unassembled WGS sequence"/>
</dbReference>
<accession>A0ABQ4MGD8</accession>
<evidence type="ECO:0000313" key="4">
    <source>
        <dbReference type="Proteomes" id="UP000679992"/>
    </source>
</evidence>
<protein>
    <recommendedName>
        <fullName evidence="2">Glycosyltransferase 2-like domain-containing protein</fullName>
    </recommendedName>
</protein>
<dbReference type="InterPro" id="IPR029044">
    <property type="entry name" value="Nucleotide-diphossugar_trans"/>
</dbReference>
<name>A0ABQ4MGD8_9BACL</name>
<dbReference type="CDD" id="cd00761">
    <property type="entry name" value="Glyco_tranf_GTA_type"/>
    <property type="match status" value="1"/>
</dbReference>
<sequence>MKPLVSILIPTYNRPDFFEQALRSAMVQTYPNIEVIVSDNSTNKLTEQVVSRYQATPRGSVIRYYHNPDNIGPIANQQRCLNLAKGEFINYLNDDDLFHPRKIEKMMYYFLTRPDVVLVTSQRRVIDAKGNRVYVPPLGTFKQLYPRDTIVGGRKLTRLMLSTQTNYIGEPTTALFRRRALTEPFGVLGGKQVFFAVDMASWFNLMTHGNAVYMVQPLSYLRFHSDQLSQNEYALKVAKMDYKVFERFAQMHGYK</sequence>
<reference evidence="3 4" key="1">
    <citation type="submission" date="2021-03" db="EMBL/GenBank/DDBJ databases">
        <title>Antimicrobial resistance genes in bacteria isolated from Japanese honey, and their potential for conferring macrolide and lincosamide resistance in the American foulbrood pathogen Paenibacillus larvae.</title>
        <authorList>
            <person name="Okamoto M."/>
            <person name="Kumagai M."/>
            <person name="Kanamori H."/>
            <person name="Takamatsu D."/>
        </authorList>
    </citation>
    <scope>NUCLEOTIDE SEQUENCE [LARGE SCALE GENOMIC DNA]</scope>
    <source>
        <strain evidence="3 4">J42TS3</strain>
    </source>
</reference>
<dbReference type="Pfam" id="PF00535">
    <property type="entry name" value="Glycos_transf_2"/>
    <property type="match status" value="1"/>
</dbReference>
<proteinExistence type="inferred from homology"/>
<comment type="similarity">
    <text evidence="1">Belongs to the glycosyltransferase 2 family.</text>
</comment>
<keyword evidence="4" id="KW-1185">Reference proteome</keyword>
<evidence type="ECO:0000256" key="1">
    <source>
        <dbReference type="ARBA" id="ARBA00006739"/>
    </source>
</evidence>